<dbReference type="EMBL" id="FOOK01000012">
    <property type="protein sequence ID" value="SFG01623.1"/>
    <property type="molecule type" value="Genomic_DNA"/>
</dbReference>
<dbReference type="OrthoDB" id="2991134at2"/>
<keyword evidence="2" id="KW-1185">Reference proteome</keyword>
<organism evidence="1 2">
    <name type="scientific">Planifilum fulgidum</name>
    <dbReference type="NCBI Taxonomy" id="201973"/>
    <lineage>
        <taxon>Bacteria</taxon>
        <taxon>Bacillati</taxon>
        <taxon>Bacillota</taxon>
        <taxon>Bacilli</taxon>
        <taxon>Bacillales</taxon>
        <taxon>Thermoactinomycetaceae</taxon>
        <taxon>Planifilum</taxon>
    </lineage>
</organism>
<evidence type="ECO:0000313" key="1">
    <source>
        <dbReference type="EMBL" id="SFG01623.1"/>
    </source>
</evidence>
<dbReference type="STRING" id="201973.SAMN04488025_11250"/>
<accession>A0A1I2NDG5</accession>
<sequence length="67" mass="8019">MRDTVLKRAAKTGRPVEIIYMDEKGKITQRRIRIRALREDLVEAYCFERKGIRRFKRSNILAAREPE</sequence>
<evidence type="ECO:0000313" key="2">
    <source>
        <dbReference type="Proteomes" id="UP000198661"/>
    </source>
</evidence>
<proteinExistence type="predicted"/>
<protein>
    <recommendedName>
        <fullName evidence="3">WYL domain-containing protein</fullName>
    </recommendedName>
</protein>
<evidence type="ECO:0008006" key="3">
    <source>
        <dbReference type="Google" id="ProtNLM"/>
    </source>
</evidence>
<gene>
    <name evidence="1" type="ORF">SAMN04488025_11250</name>
</gene>
<name>A0A1I2NDG5_9BACL</name>
<reference evidence="2" key="1">
    <citation type="submission" date="2016-10" db="EMBL/GenBank/DDBJ databases">
        <authorList>
            <person name="Varghese N."/>
            <person name="Submissions S."/>
        </authorList>
    </citation>
    <scope>NUCLEOTIDE SEQUENCE [LARGE SCALE GENOMIC DNA]</scope>
    <source>
        <strain evidence="2">DSM 44945</strain>
    </source>
</reference>
<dbReference type="Proteomes" id="UP000198661">
    <property type="component" value="Unassembled WGS sequence"/>
</dbReference>
<dbReference type="RefSeq" id="WP_092037973.1">
    <property type="nucleotide sequence ID" value="NZ_FOOK01000012.1"/>
</dbReference>
<dbReference type="AlphaFoldDB" id="A0A1I2NDG5"/>